<dbReference type="AlphaFoldDB" id="X1K4S8"/>
<feature type="non-terminal residue" evidence="1">
    <location>
        <position position="116"/>
    </location>
</feature>
<gene>
    <name evidence="1" type="ORF">S03H2_58465</name>
</gene>
<comment type="caution">
    <text evidence="1">The sequence shown here is derived from an EMBL/GenBank/DDBJ whole genome shotgun (WGS) entry which is preliminary data.</text>
</comment>
<accession>X1K4S8</accession>
<name>X1K4S8_9ZZZZ</name>
<protein>
    <submittedName>
        <fullName evidence="1">Uncharacterized protein</fullName>
    </submittedName>
</protein>
<proteinExistence type="predicted"/>
<dbReference type="EMBL" id="BARU01037532">
    <property type="protein sequence ID" value="GAH88645.1"/>
    <property type="molecule type" value="Genomic_DNA"/>
</dbReference>
<evidence type="ECO:0000313" key="1">
    <source>
        <dbReference type="EMBL" id="GAH88645.1"/>
    </source>
</evidence>
<organism evidence="1">
    <name type="scientific">marine sediment metagenome</name>
    <dbReference type="NCBI Taxonomy" id="412755"/>
    <lineage>
        <taxon>unclassified sequences</taxon>
        <taxon>metagenomes</taxon>
        <taxon>ecological metagenomes</taxon>
    </lineage>
</organism>
<sequence>MATMSGTNLQLADNQRKANRAHACAESGLDILRFWLGRISMPGMTQQNDRFSCLANFLQDDLTVNSISNIPIAIDANHISIGAGENPVVLYSSPAQYFSAEIQTTSNIDILQMDVT</sequence>
<reference evidence="1" key="1">
    <citation type="journal article" date="2014" name="Front. Microbiol.">
        <title>High frequency of phylogenetically diverse reductive dehalogenase-homologous genes in deep subseafloor sedimentary metagenomes.</title>
        <authorList>
            <person name="Kawai M."/>
            <person name="Futagami T."/>
            <person name="Toyoda A."/>
            <person name="Takaki Y."/>
            <person name="Nishi S."/>
            <person name="Hori S."/>
            <person name="Arai W."/>
            <person name="Tsubouchi T."/>
            <person name="Morono Y."/>
            <person name="Uchiyama I."/>
            <person name="Ito T."/>
            <person name="Fujiyama A."/>
            <person name="Inagaki F."/>
            <person name="Takami H."/>
        </authorList>
    </citation>
    <scope>NUCLEOTIDE SEQUENCE</scope>
    <source>
        <strain evidence="1">Expedition CK06-06</strain>
    </source>
</reference>